<dbReference type="AlphaFoldDB" id="A0A2G5EY07"/>
<accession>A0A2G5EY07</accession>
<gene>
    <name evidence="1" type="ORF">AQUCO_00300246v1</name>
</gene>
<organism evidence="1 2">
    <name type="scientific">Aquilegia coerulea</name>
    <name type="common">Rocky mountain columbine</name>
    <dbReference type="NCBI Taxonomy" id="218851"/>
    <lineage>
        <taxon>Eukaryota</taxon>
        <taxon>Viridiplantae</taxon>
        <taxon>Streptophyta</taxon>
        <taxon>Embryophyta</taxon>
        <taxon>Tracheophyta</taxon>
        <taxon>Spermatophyta</taxon>
        <taxon>Magnoliopsida</taxon>
        <taxon>Ranunculales</taxon>
        <taxon>Ranunculaceae</taxon>
        <taxon>Thalictroideae</taxon>
        <taxon>Aquilegia</taxon>
    </lineage>
</organism>
<proteinExistence type="predicted"/>
<dbReference type="STRING" id="218851.A0A2G5EY07"/>
<protein>
    <submittedName>
        <fullName evidence="1">Uncharacterized protein</fullName>
    </submittedName>
</protein>
<dbReference type="InParanoid" id="A0A2G5EY07"/>
<dbReference type="EMBL" id="KZ305020">
    <property type="protein sequence ID" value="PIA60612.1"/>
    <property type="molecule type" value="Genomic_DNA"/>
</dbReference>
<dbReference type="Proteomes" id="UP000230069">
    <property type="component" value="Unassembled WGS sequence"/>
</dbReference>
<reference evidence="1 2" key="1">
    <citation type="submission" date="2017-09" db="EMBL/GenBank/DDBJ databases">
        <title>WGS assembly of Aquilegia coerulea Goldsmith.</title>
        <authorList>
            <person name="Hodges S."/>
            <person name="Kramer E."/>
            <person name="Nordborg M."/>
            <person name="Tomkins J."/>
            <person name="Borevitz J."/>
            <person name="Derieg N."/>
            <person name="Yan J."/>
            <person name="Mihaltcheva S."/>
            <person name="Hayes R.D."/>
            <person name="Rokhsar D."/>
        </authorList>
    </citation>
    <scope>NUCLEOTIDE SEQUENCE [LARGE SCALE GENOMIC DNA]</scope>
    <source>
        <strain evidence="2">cv. Goldsmith</strain>
    </source>
</reference>
<evidence type="ECO:0000313" key="2">
    <source>
        <dbReference type="Proteomes" id="UP000230069"/>
    </source>
</evidence>
<keyword evidence="2" id="KW-1185">Reference proteome</keyword>
<evidence type="ECO:0000313" key="1">
    <source>
        <dbReference type="EMBL" id="PIA60612.1"/>
    </source>
</evidence>
<name>A0A2G5EY07_AQUCA</name>
<sequence>MGRNIVFFEGNPAEYSCRCSQGNSARAENKSSITVSTHCGLLPLILPQWCYISCARIHGPWIADIIKQVKTILEPYLAVVCKQVLLGLCICTMKDM</sequence>